<comment type="caution">
    <text evidence="1">The sequence shown here is derived from an EMBL/GenBank/DDBJ whole genome shotgun (WGS) entry which is preliminary data.</text>
</comment>
<dbReference type="AlphaFoldDB" id="A0A918YAT0"/>
<dbReference type="Proteomes" id="UP000608955">
    <property type="component" value="Unassembled WGS sequence"/>
</dbReference>
<keyword evidence="2" id="KW-1185">Reference proteome</keyword>
<protein>
    <submittedName>
        <fullName evidence="1">Uncharacterized protein</fullName>
    </submittedName>
</protein>
<evidence type="ECO:0000313" key="1">
    <source>
        <dbReference type="EMBL" id="GHD95341.1"/>
    </source>
</evidence>
<organism evidence="1 2">
    <name type="scientific">Streptomyces naganishii JCM 4654</name>
    <dbReference type="NCBI Taxonomy" id="1306179"/>
    <lineage>
        <taxon>Bacteria</taxon>
        <taxon>Bacillati</taxon>
        <taxon>Actinomycetota</taxon>
        <taxon>Actinomycetes</taxon>
        <taxon>Kitasatosporales</taxon>
        <taxon>Streptomycetaceae</taxon>
        <taxon>Streptomyces</taxon>
    </lineage>
</organism>
<sequence length="48" mass="5487">MQVDGIRIAQGAQVREAWGAHHGHRSRVTETLARLKLLPLWADSRWLV</sequence>
<name>A0A918YAT0_9ACTN</name>
<gene>
    <name evidence="1" type="ORF">GCM10010508_59820</name>
</gene>
<reference evidence="1" key="1">
    <citation type="journal article" date="2014" name="Int. J. Syst. Evol. Microbiol.">
        <title>Complete genome sequence of Corynebacterium casei LMG S-19264T (=DSM 44701T), isolated from a smear-ripened cheese.</title>
        <authorList>
            <consortium name="US DOE Joint Genome Institute (JGI-PGF)"/>
            <person name="Walter F."/>
            <person name="Albersmeier A."/>
            <person name="Kalinowski J."/>
            <person name="Ruckert C."/>
        </authorList>
    </citation>
    <scope>NUCLEOTIDE SEQUENCE</scope>
    <source>
        <strain evidence="1">JCM 4654</strain>
    </source>
</reference>
<evidence type="ECO:0000313" key="2">
    <source>
        <dbReference type="Proteomes" id="UP000608955"/>
    </source>
</evidence>
<accession>A0A918YAT0</accession>
<proteinExistence type="predicted"/>
<reference evidence="1" key="2">
    <citation type="submission" date="2020-09" db="EMBL/GenBank/DDBJ databases">
        <authorList>
            <person name="Sun Q."/>
            <person name="Ohkuma M."/>
        </authorList>
    </citation>
    <scope>NUCLEOTIDE SEQUENCE</scope>
    <source>
        <strain evidence="1">JCM 4654</strain>
    </source>
</reference>
<dbReference type="EMBL" id="BMVF01000021">
    <property type="protein sequence ID" value="GHD95341.1"/>
    <property type="molecule type" value="Genomic_DNA"/>
</dbReference>